<gene>
    <name evidence="1" type="ORF">MED217_07551</name>
</gene>
<dbReference type="RefSeq" id="WP_009779891.1">
    <property type="nucleotide sequence ID" value="NZ_CH672395.1"/>
</dbReference>
<reference evidence="1 2" key="1">
    <citation type="journal article" date="2007" name="Nature">
        <title>Light stimulates growth of proteorhodopsin-containing marine Flavobacteria.</title>
        <authorList>
            <person name="Gomez-Consarnau L."/>
            <person name="Gonzalez J.M."/>
            <person name="Coll-Llado M."/>
            <person name="Gourdon P."/>
            <person name="Pascher T."/>
            <person name="Neutze R."/>
            <person name="Pedros-Alio C."/>
            <person name="Pinhassi J."/>
        </authorList>
    </citation>
    <scope>NUCLEOTIDE SEQUENCE [LARGE SCALE GENOMIC DNA]</scope>
    <source>
        <strain evidence="1 2">MED217</strain>
    </source>
</reference>
<dbReference type="Proteomes" id="UP000001601">
    <property type="component" value="Unassembled WGS sequence"/>
</dbReference>
<sequence length="66" mass="7481">MVRILIWALDLLLSVNGINNDTEALHQCERNSLNVPAQTTALIFKDCDTFKAGMNLGVRIFEYQQL</sequence>
<evidence type="ECO:0000313" key="1">
    <source>
        <dbReference type="EMBL" id="EAQ49242.1"/>
    </source>
</evidence>
<dbReference type="STRING" id="398720.MED217_07551"/>
<dbReference type="AlphaFoldDB" id="A3XMI5"/>
<keyword evidence="2" id="KW-1185">Reference proteome</keyword>
<evidence type="ECO:0000313" key="2">
    <source>
        <dbReference type="Proteomes" id="UP000001601"/>
    </source>
</evidence>
<dbReference type="EMBL" id="AANC01000005">
    <property type="protein sequence ID" value="EAQ49242.1"/>
    <property type="molecule type" value="Genomic_DNA"/>
</dbReference>
<protein>
    <submittedName>
        <fullName evidence="1">Uncharacterized protein</fullName>
    </submittedName>
</protein>
<proteinExistence type="predicted"/>
<organism evidence="1 2">
    <name type="scientific">Leeuwenhoekiella blandensis (strain CECT 7118 / CCUG 51940 / KCTC 22103 / MED217)</name>
    <name type="common">Flavobacterium sp. (strain MED217)</name>
    <dbReference type="NCBI Taxonomy" id="398720"/>
    <lineage>
        <taxon>Bacteria</taxon>
        <taxon>Pseudomonadati</taxon>
        <taxon>Bacteroidota</taxon>
        <taxon>Flavobacteriia</taxon>
        <taxon>Flavobacteriales</taxon>
        <taxon>Flavobacteriaceae</taxon>
        <taxon>Leeuwenhoekiella</taxon>
    </lineage>
</organism>
<accession>A3XMI5</accession>
<dbReference type="HOGENOM" id="CLU_2825787_0_0_10"/>
<comment type="caution">
    <text evidence="1">The sequence shown here is derived from an EMBL/GenBank/DDBJ whole genome shotgun (WGS) entry which is preliminary data.</text>
</comment>
<name>A3XMI5_LEEBM</name>